<dbReference type="AlphaFoldDB" id="A0A813J4Y3"/>
<dbReference type="EMBL" id="CAJNNW010021750">
    <property type="protein sequence ID" value="CAE8668416.1"/>
    <property type="molecule type" value="Genomic_DNA"/>
</dbReference>
<proteinExistence type="predicted"/>
<feature type="compositionally biased region" description="Low complexity" evidence="1">
    <location>
        <begin position="180"/>
        <end position="191"/>
    </location>
</feature>
<evidence type="ECO:0000313" key="2">
    <source>
        <dbReference type="EMBL" id="CAE8668416.1"/>
    </source>
</evidence>
<feature type="compositionally biased region" description="Basic and acidic residues" evidence="1">
    <location>
        <begin position="1"/>
        <end position="25"/>
    </location>
</feature>
<gene>
    <name evidence="2" type="ORF">PGLA2088_LOCUS16923</name>
</gene>
<feature type="compositionally biased region" description="Basic and acidic residues" evidence="1">
    <location>
        <begin position="123"/>
        <end position="132"/>
    </location>
</feature>
<feature type="compositionally biased region" description="Basic and acidic residues" evidence="1">
    <location>
        <begin position="68"/>
        <end position="85"/>
    </location>
</feature>
<feature type="region of interest" description="Disordered" evidence="1">
    <location>
        <begin position="1"/>
        <end position="97"/>
    </location>
</feature>
<name>A0A813J4Y3_POLGL</name>
<accession>A0A813J4Y3</accession>
<protein>
    <recommendedName>
        <fullName evidence="4">DUF4604 domain-containing protein</fullName>
    </recommendedName>
</protein>
<feature type="compositionally biased region" description="Gly residues" evidence="1">
    <location>
        <begin position="26"/>
        <end position="35"/>
    </location>
</feature>
<feature type="compositionally biased region" description="Acidic residues" evidence="1">
    <location>
        <begin position="230"/>
        <end position="239"/>
    </location>
</feature>
<organism evidence="2 3">
    <name type="scientific">Polarella glacialis</name>
    <name type="common">Dinoflagellate</name>
    <dbReference type="NCBI Taxonomy" id="89957"/>
    <lineage>
        <taxon>Eukaryota</taxon>
        <taxon>Sar</taxon>
        <taxon>Alveolata</taxon>
        <taxon>Dinophyceae</taxon>
        <taxon>Suessiales</taxon>
        <taxon>Suessiaceae</taxon>
        <taxon>Polarella</taxon>
    </lineage>
</organism>
<feature type="region of interest" description="Disordered" evidence="1">
    <location>
        <begin position="115"/>
        <end position="239"/>
    </location>
</feature>
<sequence length="239" mass="24851">MSDDEGRGGGKGKGKDKGKKGEGKKGGGGGGGKSGGSKRDGGGSGGGMSVTRLKVLPKFLQDMVSGNKPEEAKRGLNHAKLEDKSFPLGRNDDDEYDVEGAQIVGSQFTADDVAVFQKKRKGDGKGDEEKPKGPPKPFFASEAKRPNPEEIEEGGPVRFKRKSDRDAAVPSSTSKKGVDAASAIRKAAQAALDEGADSPPRQRPGNAKKAEALASRGPAATAKRKQLSFDADDNDDDDG</sequence>
<evidence type="ECO:0000313" key="3">
    <source>
        <dbReference type="Proteomes" id="UP000626109"/>
    </source>
</evidence>
<evidence type="ECO:0000256" key="1">
    <source>
        <dbReference type="SAM" id="MobiDB-lite"/>
    </source>
</evidence>
<reference evidence="2" key="1">
    <citation type="submission" date="2021-02" db="EMBL/GenBank/DDBJ databases">
        <authorList>
            <person name="Dougan E. K."/>
            <person name="Rhodes N."/>
            <person name="Thang M."/>
            <person name="Chan C."/>
        </authorList>
    </citation>
    <scope>NUCLEOTIDE SEQUENCE</scope>
</reference>
<dbReference type="Proteomes" id="UP000626109">
    <property type="component" value="Unassembled WGS sequence"/>
</dbReference>
<comment type="caution">
    <text evidence="2">The sequence shown here is derived from an EMBL/GenBank/DDBJ whole genome shotgun (WGS) entry which is preliminary data.</text>
</comment>
<evidence type="ECO:0008006" key="4">
    <source>
        <dbReference type="Google" id="ProtNLM"/>
    </source>
</evidence>